<gene>
    <name evidence="3" type="ORF">EA473_05600</name>
</gene>
<dbReference type="PROSITE" id="PS51371">
    <property type="entry name" value="CBS"/>
    <property type="match status" value="2"/>
</dbReference>
<dbReference type="RefSeq" id="WP_124194658.1">
    <property type="nucleotide sequence ID" value="NZ_REGA01000003.1"/>
</dbReference>
<evidence type="ECO:0000313" key="4">
    <source>
        <dbReference type="Proteomes" id="UP000282323"/>
    </source>
</evidence>
<keyword evidence="4" id="KW-1185">Reference proteome</keyword>
<dbReference type="EMBL" id="REGA01000003">
    <property type="protein sequence ID" value="RQG96586.1"/>
    <property type="molecule type" value="Genomic_DNA"/>
</dbReference>
<feature type="domain" description="CBS" evidence="2">
    <location>
        <begin position="73"/>
        <end position="129"/>
    </location>
</feature>
<organism evidence="3 4">
    <name type="scientific">Natrarchaeobius chitinivorans</name>
    <dbReference type="NCBI Taxonomy" id="1679083"/>
    <lineage>
        <taxon>Archaea</taxon>
        <taxon>Methanobacteriati</taxon>
        <taxon>Methanobacteriota</taxon>
        <taxon>Stenosarchaea group</taxon>
        <taxon>Halobacteria</taxon>
        <taxon>Halobacteriales</taxon>
        <taxon>Natrialbaceae</taxon>
        <taxon>Natrarchaeobius</taxon>
    </lineage>
</organism>
<dbReference type="Proteomes" id="UP000282323">
    <property type="component" value="Unassembled WGS sequence"/>
</dbReference>
<keyword evidence="1" id="KW-0129">CBS domain</keyword>
<dbReference type="PANTHER" id="PTHR43773:SF1">
    <property type="entry name" value="MAGNESIUM TRANSPORTER MGTE"/>
    <property type="match status" value="1"/>
</dbReference>
<dbReference type="Pfam" id="PF00571">
    <property type="entry name" value="CBS"/>
    <property type="match status" value="2"/>
</dbReference>
<dbReference type="InterPro" id="IPR000644">
    <property type="entry name" value="CBS_dom"/>
</dbReference>
<sequence>MTQTPIEQILKKEAVSVDGETTAEQAITAVMEFTPSDGSVYYVYVTDDDELVGSVSMRELLNAENDERVDALITSDPMSVSTADSVPDAARRIKEAQLAVLPVVDENQEYVGIIRANDVIQALDEKAAKRLLTSSWPWI</sequence>
<dbReference type="InterPro" id="IPR006669">
    <property type="entry name" value="MgtE_transporter"/>
</dbReference>
<accession>A0A3N6MPW2</accession>
<dbReference type="OrthoDB" id="199083at2157"/>
<name>A0A3N6MPW2_NATCH</name>
<dbReference type="AlphaFoldDB" id="A0A3N6MPW2"/>
<proteinExistence type="predicted"/>
<evidence type="ECO:0000313" key="3">
    <source>
        <dbReference type="EMBL" id="RQG96586.1"/>
    </source>
</evidence>
<dbReference type="InterPro" id="IPR046342">
    <property type="entry name" value="CBS_dom_sf"/>
</dbReference>
<evidence type="ECO:0000256" key="1">
    <source>
        <dbReference type="PROSITE-ProRule" id="PRU00703"/>
    </source>
</evidence>
<evidence type="ECO:0000259" key="2">
    <source>
        <dbReference type="PROSITE" id="PS51371"/>
    </source>
</evidence>
<dbReference type="PANTHER" id="PTHR43773">
    <property type="entry name" value="MAGNESIUM TRANSPORTER MGTE"/>
    <property type="match status" value="1"/>
</dbReference>
<dbReference type="SUPFAM" id="SSF54631">
    <property type="entry name" value="CBS-domain pair"/>
    <property type="match status" value="1"/>
</dbReference>
<reference evidence="3 4" key="1">
    <citation type="submission" date="2018-10" db="EMBL/GenBank/DDBJ databases">
        <title>Natrarchaeobius chitinivorans gen. nov., sp. nov., and Natrarchaeobius haloalkaliphilus sp. nov., alkaliphilic, chitin-utilizing haloarchaea from hypersaline alkaline lakes.</title>
        <authorList>
            <person name="Sorokin D.Y."/>
            <person name="Elcheninov A.G."/>
            <person name="Kostrikina N.A."/>
            <person name="Bale N.J."/>
            <person name="Sinninghe Damste J.S."/>
            <person name="Khijniak T.V."/>
            <person name="Kublanov I.V."/>
            <person name="Toshchakov S.V."/>
        </authorList>
    </citation>
    <scope>NUCLEOTIDE SEQUENCE [LARGE SCALE GENOMIC DNA]</scope>
    <source>
        <strain evidence="3 4">AArcht4T</strain>
    </source>
</reference>
<protein>
    <submittedName>
        <fullName evidence="3">CBS domain-containing protein</fullName>
    </submittedName>
</protein>
<feature type="domain" description="CBS" evidence="2">
    <location>
        <begin position="10"/>
        <end position="71"/>
    </location>
</feature>
<dbReference type="SMART" id="SM00116">
    <property type="entry name" value="CBS"/>
    <property type="match status" value="2"/>
</dbReference>
<dbReference type="Gene3D" id="3.10.580.10">
    <property type="entry name" value="CBS-domain"/>
    <property type="match status" value="1"/>
</dbReference>
<dbReference type="GO" id="GO:0016020">
    <property type="term" value="C:membrane"/>
    <property type="evidence" value="ECO:0007669"/>
    <property type="project" value="InterPro"/>
</dbReference>
<dbReference type="GO" id="GO:0015095">
    <property type="term" value="F:magnesium ion transmembrane transporter activity"/>
    <property type="evidence" value="ECO:0007669"/>
    <property type="project" value="InterPro"/>
</dbReference>
<comment type="caution">
    <text evidence="3">The sequence shown here is derived from an EMBL/GenBank/DDBJ whole genome shotgun (WGS) entry which is preliminary data.</text>
</comment>